<protein>
    <recommendedName>
        <fullName evidence="3">DNA-binding protein</fullName>
    </recommendedName>
</protein>
<dbReference type="Proteomes" id="UP000216533">
    <property type="component" value="Unassembled WGS sequence"/>
</dbReference>
<evidence type="ECO:0000313" key="2">
    <source>
        <dbReference type="Proteomes" id="UP000216533"/>
    </source>
</evidence>
<dbReference type="AlphaFoldDB" id="A0A255E565"/>
<comment type="caution">
    <text evidence="1">The sequence shown here is derived from an EMBL/GenBank/DDBJ whole genome shotgun (WGS) entry which is preliminary data.</text>
</comment>
<reference evidence="1 2" key="1">
    <citation type="submission" date="2017-07" db="EMBL/GenBank/DDBJ databases">
        <title>Draft whole genome sequences of clinical Proprionibacteriaceae strains.</title>
        <authorList>
            <person name="Bernier A.-M."/>
            <person name="Bernard K."/>
            <person name="Domingo M.-C."/>
        </authorList>
    </citation>
    <scope>NUCLEOTIDE SEQUENCE [LARGE SCALE GENOMIC DNA]</scope>
    <source>
        <strain evidence="1 2">NML 160184</strain>
    </source>
</reference>
<dbReference type="InterPro" id="IPR012340">
    <property type="entry name" value="NA-bd_OB-fold"/>
</dbReference>
<name>A0A255E565_9ACTN</name>
<accession>A0A255E565</accession>
<evidence type="ECO:0008006" key="3">
    <source>
        <dbReference type="Google" id="ProtNLM"/>
    </source>
</evidence>
<evidence type="ECO:0000313" key="1">
    <source>
        <dbReference type="EMBL" id="OYN86430.1"/>
    </source>
</evidence>
<organism evidence="1 2">
    <name type="scientific">Parenemella sanctibonifatiensis</name>
    <dbReference type="NCBI Taxonomy" id="2016505"/>
    <lineage>
        <taxon>Bacteria</taxon>
        <taxon>Bacillati</taxon>
        <taxon>Actinomycetota</taxon>
        <taxon>Actinomycetes</taxon>
        <taxon>Propionibacteriales</taxon>
        <taxon>Propionibacteriaceae</taxon>
        <taxon>Parenemella</taxon>
    </lineage>
</organism>
<dbReference type="EMBL" id="NMVI01000018">
    <property type="protein sequence ID" value="OYN86430.1"/>
    <property type="molecule type" value="Genomic_DNA"/>
</dbReference>
<proteinExistence type="predicted"/>
<sequence length="70" mass="7580">MDLSGQVVGTSIEPGQFEATLDDGTGQLTLVWLAPDAIPGIEVGARVRVRGFRCELDGRSVIHNPRYDLL</sequence>
<gene>
    <name evidence="1" type="ORF">CGZ92_08755</name>
</gene>
<dbReference type="Gene3D" id="2.40.50.140">
    <property type="entry name" value="Nucleic acid-binding proteins"/>
    <property type="match status" value="1"/>
</dbReference>